<dbReference type="InterPro" id="IPR028082">
    <property type="entry name" value="Peripla_BP_I"/>
</dbReference>
<organism evidence="5 6">
    <name type="scientific">Lacihabitans soyangensis</name>
    <dbReference type="NCBI Taxonomy" id="869394"/>
    <lineage>
        <taxon>Bacteria</taxon>
        <taxon>Pseudomonadati</taxon>
        <taxon>Bacteroidota</taxon>
        <taxon>Cytophagia</taxon>
        <taxon>Cytophagales</taxon>
        <taxon>Leadbetterellaceae</taxon>
        <taxon>Lacihabitans</taxon>
    </lineage>
</organism>
<dbReference type="Proteomes" id="UP001204144">
    <property type="component" value="Unassembled WGS sequence"/>
</dbReference>
<dbReference type="Pfam" id="PF00356">
    <property type="entry name" value="LacI"/>
    <property type="match status" value="1"/>
</dbReference>
<dbReference type="PANTHER" id="PTHR30146">
    <property type="entry name" value="LACI-RELATED TRANSCRIPTIONAL REPRESSOR"/>
    <property type="match status" value="1"/>
</dbReference>
<name>A0AAE3GYT7_9BACT</name>
<dbReference type="CDD" id="cd01392">
    <property type="entry name" value="HTH_LacI"/>
    <property type="match status" value="1"/>
</dbReference>
<keyword evidence="3" id="KW-0804">Transcription</keyword>
<dbReference type="InterPro" id="IPR046335">
    <property type="entry name" value="LacI/GalR-like_sensor"/>
</dbReference>
<dbReference type="SUPFAM" id="SSF47413">
    <property type="entry name" value="lambda repressor-like DNA-binding domains"/>
    <property type="match status" value="1"/>
</dbReference>
<evidence type="ECO:0000259" key="4">
    <source>
        <dbReference type="PROSITE" id="PS50932"/>
    </source>
</evidence>
<accession>A0AAE3GYT7</accession>
<keyword evidence="6" id="KW-1185">Reference proteome</keyword>
<proteinExistence type="predicted"/>
<dbReference type="InterPro" id="IPR000843">
    <property type="entry name" value="HTH_LacI"/>
</dbReference>
<evidence type="ECO:0000256" key="2">
    <source>
        <dbReference type="ARBA" id="ARBA00023125"/>
    </source>
</evidence>
<feature type="domain" description="HTH lacI-type" evidence="4">
    <location>
        <begin position="4"/>
        <end position="58"/>
    </location>
</feature>
<dbReference type="AlphaFoldDB" id="A0AAE3GYT7"/>
<dbReference type="Gene3D" id="3.40.50.2300">
    <property type="match status" value="2"/>
</dbReference>
<dbReference type="Pfam" id="PF13377">
    <property type="entry name" value="Peripla_BP_3"/>
    <property type="match status" value="1"/>
</dbReference>
<dbReference type="Gene3D" id="1.10.260.40">
    <property type="entry name" value="lambda repressor-like DNA-binding domains"/>
    <property type="match status" value="1"/>
</dbReference>
<dbReference type="InterPro" id="IPR010982">
    <property type="entry name" value="Lambda_DNA-bd_dom_sf"/>
</dbReference>
<dbReference type="RefSeq" id="WP_255035499.1">
    <property type="nucleotide sequence ID" value="NZ_RJUF01000003.1"/>
</dbReference>
<keyword evidence="1" id="KW-0805">Transcription regulation</keyword>
<evidence type="ECO:0000313" key="5">
    <source>
        <dbReference type="EMBL" id="MCP9761758.1"/>
    </source>
</evidence>
<dbReference type="EMBL" id="RJUF01000003">
    <property type="protein sequence ID" value="MCP9761758.1"/>
    <property type="molecule type" value="Genomic_DNA"/>
</dbReference>
<dbReference type="SUPFAM" id="SSF53822">
    <property type="entry name" value="Periplasmic binding protein-like I"/>
    <property type="match status" value="1"/>
</dbReference>
<dbReference type="PANTHER" id="PTHR30146:SF109">
    <property type="entry name" value="HTH-TYPE TRANSCRIPTIONAL REGULATOR GALS"/>
    <property type="match status" value="1"/>
</dbReference>
<sequence>MNNITIKDIARKFKCSPSTVSRALNDHSNINVDTRETIQEYAQKMGYQKNSISLSLLNKSTKTIGVLVPSINHSHEAQMIQGIQSVFDSLGYMLIFCVTNELHSLEQEHIKRLLSNRVDAILVSISQETANLRDFSHFDMVNKRKTPLVFIDRDIVENYGSSVVIDDYKGAYLATKHLIEKGSRRIAHLAGPEGLLVSKLRLEGYLDCLKNHEISPNTDWIKHVEFNIESAIEPTKSWFESELRPDAIFGVNDYVCYGAVNVLMEMNIRIPEEVSIVGFDNCPISPYFFPKLTTIDRKSFEIGRLAAQQSLEMLSKDDFVPEKSILSPYLIIRDSTQLS</sequence>
<protein>
    <submittedName>
        <fullName evidence="5">LacI family transcriptional regulator</fullName>
    </submittedName>
</protein>
<gene>
    <name evidence="5" type="ORF">EGI31_02240</name>
</gene>
<dbReference type="SMART" id="SM00354">
    <property type="entry name" value="HTH_LACI"/>
    <property type="match status" value="1"/>
</dbReference>
<evidence type="ECO:0000256" key="1">
    <source>
        <dbReference type="ARBA" id="ARBA00023015"/>
    </source>
</evidence>
<keyword evidence="2" id="KW-0238">DNA-binding</keyword>
<comment type="caution">
    <text evidence="5">The sequence shown here is derived from an EMBL/GenBank/DDBJ whole genome shotgun (WGS) entry which is preliminary data.</text>
</comment>
<evidence type="ECO:0000313" key="6">
    <source>
        <dbReference type="Proteomes" id="UP001204144"/>
    </source>
</evidence>
<dbReference type="GO" id="GO:0000976">
    <property type="term" value="F:transcription cis-regulatory region binding"/>
    <property type="evidence" value="ECO:0007669"/>
    <property type="project" value="TreeGrafter"/>
</dbReference>
<dbReference type="CDD" id="cd06267">
    <property type="entry name" value="PBP1_LacI_sugar_binding-like"/>
    <property type="match status" value="1"/>
</dbReference>
<dbReference type="PROSITE" id="PS50932">
    <property type="entry name" value="HTH_LACI_2"/>
    <property type="match status" value="1"/>
</dbReference>
<dbReference type="GO" id="GO:0003700">
    <property type="term" value="F:DNA-binding transcription factor activity"/>
    <property type="evidence" value="ECO:0007669"/>
    <property type="project" value="TreeGrafter"/>
</dbReference>
<reference evidence="5 6" key="1">
    <citation type="submission" date="2018-11" db="EMBL/GenBank/DDBJ databases">
        <title>Novel bacteria species description.</title>
        <authorList>
            <person name="Han J.-H."/>
        </authorList>
    </citation>
    <scope>NUCLEOTIDE SEQUENCE [LARGE SCALE GENOMIC DNA]</scope>
    <source>
        <strain evidence="5 6">KCTC23259</strain>
    </source>
</reference>
<evidence type="ECO:0000256" key="3">
    <source>
        <dbReference type="ARBA" id="ARBA00023163"/>
    </source>
</evidence>